<dbReference type="Proteomes" id="UP000192656">
    <property type="component" value="Unassembled WGS sequence"/>
</dbReference>
<dbReference type="EMBL" id="FWXR01000017">
    <property type="protein sequence ID" value="SMC99921.1"/>
    <property type="molecule type" value="Genomic_DNA"/>
</dbReference>
<evidence type="ECO:0000313" key="9">
    <source>
        <dbReference type="EMBL" id="SMC99921.1"/>
    </source>
</evidence>
<feature type="transmembrane region" description="Helical" evidence="7">
    <location>
        <begin position="76"/>
        <end position="95"/>
    </location>
</feature>
<dbReference type="PANTHER" id="PTHR33778">
    <property type="entry name" value="PROTEIN MGTC"/>
    <property type="match status" value="1"/>
</dbReference>
<evidence type="ECO:0000256" key="1">
    <source>
        <dbReference type="ARBA" id="ARBA00004651"/>
    </source>
</evidence>
<keyword evidence="10" id="KW-1185">Reference proteome</keyword>
<keyword evidence="5 7" id="KW-1133">Transmembrane helix</keyword>
<evidence type="ECO:0000256" key="6">
    <source>
        <dbReference type="ARBA" id="ARBA00023136"/>
    </source>
</evidence>
<dbReference type="PANTHER" id="PTHR33778:SF1">
    <property type="entry name" value="MAGNESIUM TRANSPORTER YHID-RELATED"/>
    <property type="match status" value="1"/>
</dbReference>
<comment type="similarity">
    <text evidence="2 7">Belongs to the MgtC/SapB family.</text>
</comment>
<keyword evidence="6 7" id="KW-0472">Membrane</keyword>
<dbReference type="RefSeq" id="WP_084411588.1">
    <property type="nucleotide sequence ID" value="NZ_FWXR01000017.1"/>
</dbReference>
<protein>
    <recommendedName>
        <fullName evidence="7">Protein MgtC</fullName>
    </recommendedName>
</protein>
<keyword evidence="3" id="KW-1003">Cell membrane</keyword>
<dbReference type="AlphaFoldDB" id="A0A1W2DR45"/>
<organism evidence="9 10">
    <name type="scientific">Fulvimarina manganoxydans</name>
    <dbReference type="NCBI Taxonomy" id="937218"/>
    <lineage>
        <taxon>Bacteria</taxon>
        <taxon>Pseudomonadati</taxon>
        <taxon>Pseudomonadota</taxon>
        <taxon>Alphaproteobacteria</taxon>
        <taxon>Hyphomicrobiales</taxon>
        <taxon>Aurantimonadaceae</taxon>
        <taxon>Fulvimarina</taxon>
    </lineage>
</organism>
<dbReference type="InterPro" id="IPR003416">
    <property type="entry name" value="MgtC/SapB/SrpB/YhiD_fam"/>
</dbReference>
<sequence>MESFLDTLVSPMLMEQTGQLVVAALLAGVVGYERERKEQEAGLRTHMLVGIGACLFTLLMTLLIDRFETDDIRADPIRVVEAITSGIAFLAAGAIIQARGEVKGLTTGATLWVAGALGLAAGLGEYGLGVVAVLLTLVILRILKLLE</sequence>
<dbReference type="InterPro" id="IPR049177">
    <property type="entry name" value="MgtC_SapB_SrpB_YhiD_N"/>
</dbReference>
<dbReference type="Pfam" id="PF02308">
    <property type="entry name" value="MgtC"/>
    <property type="match status" value="1"/>
</dbReference>
<dbReference type="OrthoDB" id="9811198at2"/>
<proteinExistence type="inferred from homology"/>
<feature type="transmembrane region" description="Helical" evidence="7">
    <location>
        <begin position="126"/>
        <end position="143"/>
    </location>
</feature>
<dbReference type="GO" id="GO:0005886">
    <property type="term" value="C:plasma membrane"/>
    <property type="evidence" value="ECO:0007669"/>
    <property type="project" value="UniProtKB-SubCell"/>
</dbReference>
<evidence type="ECO:0000313" key="10">
    <source>
        <dbReference type="Proteomes" id="UP000192656"/>
    </source>
</evidence>
<keyword evidence="4 7" id="KW-0812">Transmembrane</keyword>
<evidence type="ECO:0000256" key="4">
    <source>
        <dbReference type="ARBA" id="ARBA00022692"/>
    </source>
</evidence>
<feature type="transmembrane region" description="Helical" evidence="7">
    <location>
        <begin position="45"/>
        <end position="64"/>
    </location>
</feature>
<gene>
    <name evidence="9" type="ORF">SAMN06297251_11731</name>
</gene>
<evidence type="ECO:0000256" key="7">
    <source>
        <dbReference type="RuleBase" id="RU365041"/>
    </source>
</evidence>
<evidence type="ECO:0000256" key="5">
    <source>
        <dbReference type="ARBA" id="ARBA00022989"/>
    </source>
</evidence>
<evidence type="ECO:0000259" key="8">
    <source>
        <dbReference type="Pfam" id="PF02308"/>
    </source>
</evidence>
<evidence type="ECO:0000256" key="2">
    <source>
        <dbReference type="ARBA" id="ARBA00009298"/>
    </source>
</evidence>
<dbReference type="STRING" id="937218.SAMN06297251_11731"/>
<comment type="subcellular location">
    <subcellularLocation>
        <location evidence="7">Cell inner membrane</location>
        <topology evidence="7">Multi-pass membrane protein</topology>
    </subcellularLocation>
    <subcellularLocation>
        <location evidence="1">Cell membrane</location>
        <topology evidence="1">Multi-pass membrane protein</topology>
    </subcellularLocation>
</comment>
<feature type="domain" description="MgtC/SapB/SrpB/YhiD N-terminal" evidence="8">
    <location>
        <begin position="20"/>
        <end position="147"/>
    </location>
</feature>
<evidence type="ECO:0000256" key="3">
    <source>
        <dbReference type="ARBA" id="ARBA00022475"/>
    </source>
</evidence>
<reference evidence="9 10" key="1">
    <citation type="submission" date="2017-04" db="EMBL/GenBank/DDBJ databases">
        <authorList>
            <person name="Afonso C.L."/>
            <person name="Miller P.J."/>
            <person name="Scott M.A."/>
            <person name="Spackman E."/>
            <person name="Goraichik I."/>
            <person name="Dimitrov K.M."/>
            <person name="Suarez D.L."/>
            <person name="Swayne D.E."/>
        </authorList>
    </citation>
    <scope>NUCLEOTIDE SEQUENCE [LARGE SCALE GENOMIC DNA]</scope>
    <source>
        <strain evidence="9 10">CGMCC 1.10972</strain>
    </source>
</reference>
<accession>A0A1W2DR45</accession>
<feature type="transmembrane region" description="Helical" evidence="7">
    <location>
        <begin position="12"/>
        <end position="33"/>
    </location>
</feature>
<keyword evidence="7" id="KW-0997">Cell inner membrane</keyword>
<dbReference type="PRINTS" id="PR01837">
    <property type="entry name" value="MGTCSAPBPROT"/>
</dbReference>
<name>A0A1W2DR45_9HYPH</name>